<comment type="caution">
    <text evidence="9">The sequence shown here is derived from an EMBL/GenBank/DDBJ whole genome shotgun (WGS) entry which is preliminary data.</text>
</comment>
<evidence type="ECO:0000256" key="5">
    <source>
        <dbReference type="ARBA" id="ARBA00023235"/>
    </source>
</evidence>
<dbReference type="EMBL" id="VLLG01000002">
    <property type="protein sequence ID" value="TWI91649.1"/>
    <property type="molecule type" value="Genomic_DNA"/>
</dbReference>
<protein>
    <submittedName>
        <fullName evidence="9">Periplasmic chaperone for outer membrane proteins SurA</fullName>
    </submittedName>
</protein>
<feature type="domain" description="PpiC" evidence="8">
    <location>
        <begin position="287"/>
        <end position="387"/>
    </location>
</feature>
<keyword evidence="10" id="KW-1185">Reference proteome</keyword>
<dbReference type="SUPFAM" id="SSF54534">
    <property type="entry name" value="FKBP-like"/>
    <property type="match status" value="2"/>
</dbReference>
<reference evidence="9 10" key="1">
    <citation type="journal article" date="2013" name="Stand. Genomic Sci.">
        <title>Genomic Encyclopedia of Type Strains, Phase I: The one thousand microbial genomes (KMG-I) project.</title>
        <authorList>
            <person name="Kyrpides N.C."/>
            <person name="Woyke T."/>
            <person name="Eisen J.A."/>
            <person name="Garrity G."/>
            <person name="Lilburn T.G."/>
            <person name="Beck B.J."/>
            <person name="Whitman W.B."/>
            <person name="Hugenholtz P."/>
            <person name="Klenk H.P."/>
        </authorList>
    </citation>
    <scope>NUCLEOTIDE SEQUENCE [LARGE SCALE GENOMIC DNA]</scope>
    <source>
        <strain evidence="9 10">DSM 13484</strain>
    </source>
</reference>
<keyword evidence="2" id="KW-0574">Periplasm</keyword>
<evidence type="ECO:0000256" key="2">
    <source>
        <dbReference type="ARBA" id="ARBA00022764"/>
    </source>
</evidence>
<evidence type="ECO:0000313" key="9">
    <source>
        <dbReference type="EMBL" id="TWI91649.1"/>
    </source>
</evidence>
<evidence type="ECO:0000256" key="3">
    <source>
        <dbReference type="ARBA" id="ARBA00023110"/>
    </source>
</evidence>
<evidence type="ECO:0000256" key="1">
    <source>
        <dbReference type="ARBA" id="ARBA00022729"/>
    </source>
</evidence>
<evidence type="ECO:0000256" key="7">
    <source>
        <dbReference type="SAM" id="SignalP"/>
    </source>
</evidence>
<name>A0A562TDQ8_CHIJA</name>
<evidence type="ECO:0000259" key="8">
    <source>
        <dbReference type="PROSITE" id="PS50198"/>
    </source>
</evidence>
<dbReference type="PANTHER" id="PTHR47637:SF1">
    <property type="entry name" value="CHAPERONE SURA"/>
    <property type="match status" value="1"/>
</dbReference>
<dbReference type="PANTHER" id="PTHR47637">
    <property type="entry name" value="CHAPERONE SURA"/>
    <property type="match status" value="1"/>
</dbReference>
<dbReference type="InterPro" id="IPR000297">
    <property type="entry name" value="PPIase_PpiC"/>
</dbReference>
<dbReference type="InterPro" id="IPR015391">
    <property type="entry name" value="SurA_N"/>
</dbReference>
<dbReference type="SUPFAM" id="SSF109998">
    <property type="entry name" value="Triger factor/SurA peptide-binding domain-like"/>
    <property type="match status" value="1"/>
</dbReference>
<dbReference type="AlphaFoldDB" id="A0A562TDQ8"/>
<keyword evidence="1 7" id="KW-0732">Signal</keyword>
<accession>A0A562TDQ8</accession>
<feature type="chain" id="PRO_5021889553" evidence="7">
    <location>
        <begin position="29"/>
        <end position="468"/>
    </location>
</feature>
<dbReference type="InterPro" id="IPR027304">
    <property type="entry name" value="Trigger_fact/SurA_dom_sf"/>
</dbReference>
<dbReference type="Gene3D" id="3.10.50.40">
    <property type="match status" value="2"/>
</dbReference>
<dbReference type="GO" id="GO:0003755">
    <property type="term" value="F:peptidyl-prolyl cis-trans isomerase activity"/>
    <property type="evidence" value="ECO:0007669"/>
    <property type="project" value="UniProtKB-KW"/>
</dbReference>
<keyword evidence="3 6" id="KW-0697">Rotamase</keyword>
<dbReference type="Pfam" id="PF00639">
    <property type="entry name" value="Rotamase"/>
    <property type="match status" value="2"/>
</dbReference>
<feature type="domain" description="PpiC" evidence="8">
    <location>
        <begin position="181"/>
        <end position="284"/>
    </location>
</feature>
<dbReference type="Gene3D" id="1.10.4030.10">
    <property type="entry name" value="Porin chaperone SurA, peptide-binding domain"/>
    <property type="match status" value="1"/>
</dbReference>
<organism evidence="9 10">
    <name type="scientific">Chitinophaga japonensis</name>
    <name type="common">Flexibacter japonensis</name>
    <dbReference type="NCBI Taxonomy" id="104662"/>
    <lineage>
        <taxon>Bacteria</taxon>
        <taxon>Pseudomonadati</taxon>
        <taxon>Bacteroidota</taxon>
        <taxon>Chitinophagia</taxon>
        <taxon>Chitinophagales</taxon>
        <taxon>Chitinophagaceae</taxon>
        <taxon>Chitinophaga</taxon>
    </lineage>
</organism>
<proteinExistence type="predicted"/>
<feature type="signal peptide" evidence="7">
    <location>
        <begin position="1"/>
        <end position="28"/>
    </location>
</feature>
<keyword evidence="5 6" id="KW-0413">Isomerase</keyword>
<dbReference type="InterPro" id="IPR046357">
    <property type="entry name" value="PPIase_dom_sf"/>
</dbReference>
<evidence type="ECO:0000313" key="10">
    <source>
        <dbReference type="Proteomes" id="UP000316778"/>
    </source>
</evidence>
<dbReference type="PROSITE" id="PS50198">
    <property type="entry name" value="PPIC_PPIASE_2"/>
    <property type="match status" value="2"/>
</dbReference>
<dbReference type="Proteomes" id="UP000316778">
    <property type="component" value="Unassembled WGS sequence"/>
</dbReference>
<dbReference type="Pfam" id="PF09312">
    <property type="entry name" value="SurA_N"/>
    <property type="match status" value="1"/>
</dbReference>
<sequence>MKHTAFVSMNKFLALSAGVLLLWQTAAAQQKMVADKIAAIVGDKIILKSDIDGELMNMQRNTPDNTLPPNAACTIMEQIIAQKVMVLQAERDSLPISDADVDGQIENRIRYFEDLYGSREKMKEVTGYSIYQLRERFRQPIREGLLAKAMRDKIVDAIKVTPSEVQREYESIPKDSLPFYESELEVGQLVVLPKATREMEQYAVDRLLDFRKRVESKEADFSSLAILYSEDPGVKENKGIYILNRNDKGTWDPDFLAASFRLKEGEISSPVKTQFGYHLIQCLKRQGDHITVQHILVKPNITSSDIALATKKLDTIRTAIMEHRYNFGEAVAKYSDAQMAKFDGGMLQNRMTGGTFITIDQLDDPSTRDIVLMLDTLKAGQISAPVQFTDEQGRTAVRLVYLKTRTQPHRENLQDDYARVQQRTLQIKQGEAVNKWLMEKIPTYYIHVDDEYRNCGHISTWLASTAKQ</sequence>
<keyword evidence="4" id="KW-0143">Chaperone</keyword>
<dbReference type="InterPro" id="IPR050280">
    <property type="entry name" value="OMP_Chaperone_SurA"/>
</dbReference>
<gene>
    <name evidence="9" type="ORF">LX66_1025</name>
</gene>
<evidence type="ECO:0000256" key="6">
    <source>
        <dbReference type="PROSITE-ProRule" id="PRU00278"/>
    </source>
</evidence>
<evidence type="ECO:0000256" key="4">
    <source>
        <dbReference type="ARBA" id="ARBA00023186"/>
    </source>
</evidence>